<reference evidence="3" key="1">
    <citation type="journal article" date="2019" name="Int. J. Syst. Evol. Microbiol.">
        <title>The Global Catalogue of Microorganisms (GCM) 10K type strain sequencing project: providing services to taxonomists for standard genome sequencing and annotation.</title>
        <authorList>
            <consortium name="The Broad Institute Genomics Platform"/>
            <consortium name="The Broad Institute Genome Sequencing Center for Infectious Disease"/>
            <person name="Wu L."/>
            <person name="Ma J."/>
        </authorList>
    </citation>
    <scope>NUCLEOTIDE SEQUENCE [LARGE SCALE GENOMIC DNA]</scope>
    <source>
        <strain evidence="3">CG52</strain>
    </source>
</reference>
<dbReference type="EMBL" id="JBHUEQ010000003">
    <property type="protein sequence ID" value="MFD1743968.1"/>
    <property type="molecule type" value="Genomic_DNA"/>
</dbReference>
<organism evidence="2 3">
    <name type="scientific">Rhizobium helianthi</name>
    <dbReference type="NCBI Taxonomy" id="1132695"/>
    <lineage>
        <taxon>Bacteria</taxon>
        <taxon>Pseudomonadati</taxon>
        <taxon>Pseudomonadota</taxon>
        <taxon>Alphaproteobacteria</taxon>
        <taxon>Hyphomicrobiales</taxon>
        <taxon>Rhizobiaceae</taxon>
        <taxon>Rhizobium/Agrobacterium group</taxon>
        <taxon>Rhizobium</taxon>
    </lineage>
</organism>
<evidence type="ECO:0000313" key="3">
    <source>
        <dbReference type="Proteomes" id="UP001597322"/>
    </source>
</evidence>
<feature type="transmembrane region" description="Helical" evidence="1">
    <location>
        <begin position="119"/>
        <end position="141"/>
    </location>
</feature>
<feature type="transmembrane region" description="Helical" evidence="1">
    <location>
        <begin position="12"/>
        <end position="38"/>
    </location>
</feature>
<comment type="caution">
    <text evidence="2">The sequence shown here is derived from an EMBL/GenBank/DDBJ whole genome shotgun (WGS) entry which is preliminary data.</text>
</comment>
<keyword evidence="3" id="KW-1185">Reference proteome</keyword>
<protein>
    <submittedName>
        <fullName evidence="2">Uncharacterized protein</fullName>
    </submittedName>
</protein>
<name>A0ABW4M0N1_9HYPH</name>
<keyword evidence="1" id="KW-0472">Membrane</keyword>
<keyword evidence="1" id="KW-1133">Transmembrane helix</keyword>
<sequence>MIVFSPPLGTAAFRSALVAFLATPILGLFAAGAVVTAGLALNSAGRWFALLRLSELDIYLVALAVFLVPPQILFCTATTLIFLFQRRALSRLPSMGVGAGLCLISCVLIQVNLAPNARISEVALFLAACAVGGAVSGWVCWRCLSTSARS</sequence>
<dbReference type="RefSeq" id="WP_377395082.1">
    <property type="nucleotide sequence ID" value="NZ_JBHUEQ010000003.1"/>
</dbReference>
<accession>A0ABW4M0N1</accession>
<keyword evidence="1" id="KW-0812">Transmembrane</keyword>
<gene>
    <name evidence="2" type="ORF">ACFSE1_00675</name>
</gene>
<proteinExistence type="predicted"/>
<evidence type="ECO:0000256" key="1">
    <source>
        <dbReference type="SAM" id="Phobius"/>
    </source>
</evidence>
<feature type="transmembrane region" description="Helical" evidence="1">
    <location>
        <begin position="58"/>
        <end position="83"/>
    </location>
</feature>
<feature type="transmembrane region" description="Helical" evidence="1">
    <location>
        <begin position="95"/>
        <end position="113"/>
    </location>
</feature>
<evidence type="ECO:0000313" key="2">
    <source>
        <dbReference type="EMBL" id="MFD1743968.1"/>
    </source>
</evidence>
<dbReference type="Proteomes" id="UP001597322">
    <property type="component" value="Unassembled WGS sequence"/>
</dbReference>